<evidence type="ECO:0000313" key="5">
    <source>
        <dbReference type="Proteomes" id="UP001610063"/>
    </source>
</evidence>
<organism evidence="4 5">
    <name type="scientific">Marinoscillum luteum</name>
    <dbReference type="NCBI Taxonomy" id="861051"/>
    <lineage>
        <taxon>Bacteria</taxon>
        <taxon>Pseudomonadati</taxon>
        <taxon>Bacteroidota</taxon>
        <taxon>Cytophagia</taxon>
        <taxon>Cytophagales</taxon>
        <taxon>Reichenbachiellaceae</taxon>
        <taxon>Marinoscillum</taxon>
    </lineage>
</organism>
<dbReference type="Pfam" id="PF13585">
    <property type="entry name" value="CHU_C"/>
    <property type="match status" value="1"/>
</dbReference>
<dbReference type="CDD" id="cd00146">
    <property type="entry name" value="PKD"/>
    <property type="match status" value="1"/>
</dbReference>
<dbReference type="PROSITE" id="PS50093">
    <property type="entry name" value="PKD"/>
    <property type="match status" value="1"/>
</dbReference>
<dbReference type="SUPFAM" id="SSF49299">
    <property type="entry name" value="PKD domain"/>
    <property type="match status" value="1"/>
</dbReference>
<dbReference type="InterPro" id="IPR026341">
    <property type="entry name" value="T9SS_type_B"/>
</dbReference>
<dbReference type="Proteomes" id="UP001610063">
    <property type="component" value="Unassembled WGS sequence"/>
</dbReference>
<dbReference type="RefSeq" id="WP_395418928.1">
    <property type="nucleotide sequence ID" value="NZ_JBIPKE010000020.1"/>
</dbReference>
<comment type="caution">
    <text evidence="4">The sequence shown here is derived from an EMBL/GenBank/DDBJ whole genome shotgun (WGS) entry which is preliminary data.</text>
</comment>
<dbReference type="InterPro" id="IPR035986">
    <property type="entry name" value="PKD_dom_sf"/>
</dbReference>
<dbReference type="Gene3D" id="2.60.120.380">
    <property type="match status" value="1"/>
</dbReference>
<accession>A0ABW7NCY4</accession>
<feature type="domain" description="Ig-like" evidence="3">
    <location>
        <begin position="732"/>
        <end position="837"/>
    </location>
</feature>
<dbReference type="Gene3D" id="2.60.40.10">
    <property type="entry name" value="Immunoglobulins"/>
    <property type="match status" value="3"/>
</dbReference>
<protein>
    <submittedName>
        <fullName evidence="4">Gliding motility-associated C-terminal domain-containing protein</fullName>
    </submittedName>
</protein>
<evidence type="ECO:0000259" key="2">
    <source>
        <dbReference type="PROSITE" id="PS50093"/>
    </source>
</evidence>
<name>A0ABW7NCY4_9BACT</name>
<evidence type="ECO:0000256" key="1">
    <source>
        <dbReference type="SAM" id="SignalP"/>
    </source>
</evidence>
<gene>
    <name evidence="4" type="ORF">ACHKAR_18660</name>
</gene>
<dbReference type="Pfam" id="PF13573">
    <property type="entry name" value="SprB"/>
    <property type="match status" value="11"/>
</dbReference>
<dbReference type="EMBL" id="JBIPKE010000020">
    <property type="protein sequence ID" value="MFH6985480.1"/>
    <property type="molecule type" value="Genomic_DNA"/>
</dbReference>
<sequence length="1999" mass="212748">MKNLLTATIVFLLFSSSAVAQNWNIGLTAVNETCFGANDGEIELVLTGSGVSGYSFTWEVFESADLVTPYASGTVDNPFGTNVIDGLFQDDWTVTVTRSTANTPKTRTSSITVGGSASLLSVTKTVLDQNLCNGDASGSVQISATGGTAPYEYGLGIGAGATSPSYSGGYTDNGGLFESLAAATYVAFVRDANGCVKANTSGDFQITQPTAISIDFDTVNADCNNQNGQIIINSISGGTPYSAGAGFPLNFEIEWQNADDASVIATNVSAITALDSGSYQVIVTDKNGCTGSTQMDIYKGFNFVVNDQQDVTCTSDNDGSIQVRLDTDSEDDETPFELRIYDGDMTEITLMRQTGVGVGTADFTGLGPGTYTIRAFGQTGCTLDVETTLAEPLTPQLVSATQTPVICKTDATGAITFVVTGGSGSYSYSVDGGANYFTTPTISNLTAGVYDLWIRDSNGCPVDVADKEVTEPIKQWGMSFVSTSNVSCAGAGDGSYTWEFDTGLDTDPIVEPENIVWVDVNSTDTVATGVFSKTDLEEGEYRIDVTANSGCYRSLTFDISEPAVLAISGVSPEFLCPADLSPDPTEINVTVTGGTTPYTFEWKRDGGALGAESVTDLATSSKIEDVTNDHVYSFHVTDAEGCTTSKSFDVTIPDPISSQLVSETDIACKNETTGAIDITVTGGTQTSGGSYFFNWAKNGSAGYANTEDISNLGPGTYQVTIIDDNGCEKIDPNTYTITEPATTYSLSGTITDVVCNGANDGKIVALYTPESGHPNVASVSWTKDGAAYPAGDGMTTITGLAPGTYVMTTIDNTYACSKSISFDVLEYPVLSVNPTVTQNECFGDANGVIDISPSGGLELGTFMVRWTRNGVAQAAYNDLLSVSNLDDATYKVTVTDDLGCAKSSTIVMASPDELIATAEIVNVACKGESTGSIDVTITGGVAAGGTYDLVWTKDGSSFAPITEDLSNLAAGVYQLTITDDNGCVSDPFDFTVTQPSTTYSISGVSTPVTCNGANDGTIDITVNLGSPTHPNPTDITWTKDGVFFVSNTLDLKQGNLEPGTYELTTVDTYGCSRSLSFDIVEYPELVMNPTITQNECYGDAAGSIEIDPSGGYLGSNVSYSIRWYKDGTAVPSKNNQTSYTDLADGVYRVVLSDYAGCSLDSTITLEAPEPVSATANIQEIKCRGDETGYIALDITGGTSPYVITWKENDASGASFSSADSIFDLAPGSYFVTIEDQNDCDPFTATYVITQPATDFNISLDPTQIKCTGEKNAAISLVIDAGAGHPDSYNLTWYKNGEVLSSQTGVGESGIVPIQNLGPATYSVLVTDANGCERSDEYTITNPTKIYFRPEISNVTCNGYSDGSITLDPTGGYGNYTVSWKSEAAGTLSDTDFDLGDIPAGKYTATLTDSEGCKLDTIIFMDDPLPIVLASTIKNTSCVGGADGAVTITPSNGTPPYSYRWLLDGKLISTEQNLTNLEAATYELIITDQFQCQYNSSDFTVADPPSEFFIEGTITRVTCHDDFNGEIDVEVEITGEPDLDYSVYWEKNGVLFSQNTEDLNGIGAGTYEIFIEDEYGCIKSKTFSLENPDELAFVFDIVDVSCFGGNDGSVSAQVSGGYGTYQFSWQKDGLPFSSTSSFATNLEAAFYKVTVTDLEGCALTRTVEVAQPDPFRIAVTSVSNTCATPYDSEIDATVTGGIMPYSLQWLKDGLPYSKVEDLTGIPAGVYQLLAVDSNFCETSSVEVTITSPERLGVDVITQKNNLCPNTENGAITFQGTGGSFPYTYSFDSGAYASKNNFVNLAGRKYLVSVLDDVGCTFDTLLTIDTDYELEAEFSLETEEFAIDFPITLTDESLGQGIVKWFWDFGDTRADENQNTTVTYTTPGVYVLKLTVENEVGCTLSKRDTLDIVRGYNFAVPTAFTPNGDGSNENFRPGFQNVKAMSMRVQDRNGLLVFESDELSASWDGKFNGRPVPQGPYYYEISYTAKSGVTRKHTGKIFVLR</sequence>
<feature type="chain" id="PRO_5046323876" evidence="1">
    <location>
        <begin position="21"/>
        <end position="1999"/>
    </location>
</feature>
<evidence type="ECO:0000259" key="3">
    <source>
        <dbReference type="PROSITE" id="PS50835"/>
    </source>
</evidence>
<feature type="domain" description="PKD" evidence="2">
    <location>
        <begin position="1845"/>
        <end position="1895"/>
    </location>
</feature>
<evidence type="ECO:0000313" key="4">
    <source>
        <dbReference type="EMBL" id="MFH6985480.1"/>
    </source>
</evidence>
<reference evidence="4 5" key="1">
    <citation type="journal article" date="2013" name="Int. J. Syst. Evol. Microbiol.">
        <title>Marinoscillum luteum sp. nov., isolated from marine sediment.</title>
        <authorList>
            <person name="Cha I.T."/>
            <person name="Park S.J."/>
            <person name="Kim S.J."/>
            <person name="Kim J.G."/>
            <person name="Jung M.Y."/>
            <person name="Shin K.S."/>
            <person name="Kwon K.K."/>
            <person name="Yang S.H."/>
            <person name="Seo Y.S."/>
            <person name="Rhee S.K."/>
        </authorList>
    </citation>
    <scope>NUCLEOTIDE SEQUENCE [LARGE SCALE GENOMIC DNA]</scope>
    <source>
        <strain evidence="4 5">KCTC 23939</strain>
    </source>
</reference>
<dbReference type="InterPro" id="IPR022409">
    <property type="entry name" value="PKD/Chitinase_dom"/>
</dbReference>
<keyword evidence="1" id="KW-0732">Signal</keyword>
<keyword evidence="5" id="KW-1185">Reference proteome</keyword>
<dbReference type="InterPro" id="IPR013783">
    <property type="entry name" value="Ig-like_fold"/>
</dbReference>
<feature type="signal peptide" evidence="1">
    <location>
        <begin position="1"/>
        <end position="20"/>
    </location>
</feature>
<dbReference type="NCBIfam" id="TIGR04131">
    <property type="entry name" value="Bac_Flav_CTERM"/>
    <property type="match status" value="1"/>
</dbReference>
<dbReference type="InterPro" id="IPR007110">
    <property type="entry name" value="Ig-like_dom"/>
</dbReference>
<dbReference type="PROSITE" id="PS50835">
    <property type="entry name" value="IG_LIKE"/>
    <property type="match status" value="2"/>
</dbReference>
<dbReference type="Pfam" id="PF18911">
    <property type="entry name" value="PKD_4"/>
    <property type="match status" value="1"/>
</dbReference>
<dbReference type="InterPro" id="IPR000601">
    <property type="entry name" value="PKD_dom"/>
</dbReference>
<dbReference type="SMART" id="SM00089">
    <property type="entry name" value="PKD"/>
    <property type="match status" value="1"/>
</dbReference>
<feature type="domain" description="Ig-like" evidence="3">
    <location>
        <begin position="987"/>
        <end position="1071"/>
    </location>
</feature>
<dbReference type="InterPro" id="IPR025667">
    <property type="entry name" value="SprB_repeat"/>
</dbReference>
<proteinExistence type="predicted"/>